<dbReference type="NCBIfam" id="TIGR00613">
    <property type="entry name" value="reco"/>
    <property type="match status" value="1"/>
</dbReference>
<evidence type="ECO:0000256" key="2">
    <source>
        <dbReference type="ARBA" id="ARBA00021310"/>
    </source>
</evidence>
<dbReference type="GO" id="GO:0043590">
    <property type="term" value="C:bacterial nucleoid"/>
    <property type="evidence" value="ECO:0007669"/>
    <property type="project" value="TreeGrafter"/>
</dbReference>
<dbReference type="AlphaFoldDB" id="A0A1T4WVD1"/>
<reference evidence="9 10" key="1">
    <citation type="submission" date="2017-02" db="EMBL/GenBank/DDBJ databases">
        <authorList>
            <person name="Peterson S.W."/>
        </authorList>
    </citation>
    <scope>NUCLEOTIDE SEQUENCE [LARGE SCALE GENOMIC DNA]</scope>
    <source>
        <strain evidence="9 10">DSM 16080</strain>
    </source>
</reference>
<dbReference type="InterPro" id="IPR037278">
    <property type="entry name" value="ARFGAP/RecO"/>
</dbReference>
<organism evidence="9 10">
    <name type="scientific">Paucidesulfovibrio gracilis DSM 16080</name>
    <dbReference type="NCBI Taxonomy" id="1121449"/>
    <lineage>
        <taxon>Bacteria</taxon>
        <taxon>Pseudomonadati</taxon>
        <taxon>Thermodesulfobacteriota</taxon>
        <taxon>Desulfovibrionia</taxon>
        <taxon>Desulfovibrionales</taxon>
        <taxon>Desulfovibrionaceae</taxon>
        <taxon>Paucidesulfovibrio</taxon>
    </lineage>
</organism>
<sequence>MREFTEKALVLRVGRFREADAWVRLLTPSRGVLTAFAFGGMKSRRRFPGCLDPLNLVLFHFNSDRRGRYLNLDEGTLLEGHPGVRGNRRNLGVAVNCLKFTEAVQVAPEGAEQTYDLLLRVLHLLEIPLASPEEIPLLFRARVGFSQGYQPHFLGCGGCGRSLEDFDNPRFFVEKGQVLCPSCVGPESLRRGLVVSHGALRALDWIMTHPPEEWPRLTVPPAVRGEFSEAVERFMAYHLGLEWDGGSFRNV</sequence>
<evidence type="ECO:0000256" key="6">
    <source>
        <dbReference type="ARBA" id="ARBA00033409"/>
    </source>
</evidence>
<dbReference type="Proteomes" id="UP000190027">
    <property type="component" value="Unassembled WGS sequence"/>
</dbReference>
<dbReference type="Pfam" id="PF11967">
    <property type="entry name" value="RecO_N"/>
    <property type="match status" value="1"/>
</dbReference>
<dbReference type="GO" id="GO:0006302">
    <property type="term" value="P:double-strand break repair"/>
    <property type="evidence" value="ECO:0007669"/>
    <property type="project" value="TreeGrafter"/>
</dbReference>
<keyword evidence="10" id="KW-1185">Reference proteome</keyword>
<dbReference type="RefSeq" id="WP_078716972.1">
    <property type="nucleotide sequence ID" value="NZ_FUYC01000004.1"/>
</dbReference>
<evidence type="ECO:0000256" key="1">
    <source>
        <dbReference type="ARBA" id="ARBA00007452"/>
    </source>
</evidence>
<evidence type="ECO:0000256" key="3">
    <source>
        <dbReference type="ARBA" id="ARBA00022763"/>
    </source>
</evidence>
<dbReference type="InterPro" id="IPR003717">
    <property type="entry name" value="RecO"/>
</dbReference>
<feature type="domain" description="DNA replication/recombination mediator RecO N-terminal" evidence="8">
    <location>
        <begin position="1"/>
        <end position="72"/>
    </location>
</feature>
<dbReference type="InterPro" id="IPR022572">
    <property type="entry name" value="DNA_rep/recomb_RecO_N"/>
</dbReference>
<dbReference type="InterPro" id="IPR042242">
    <property type="entry name" value="RecO_C"/>
</dbReference>
<gene>
    <name evidence="7" type="primary">recO</name>
    <name evidence="9" type="ORF">SAMN02745704_01403</name>
</gene>
<dbReference type="SUPFAM" id="SSF57863">
    <property type="entry name" value="ArfGap/RecO-like zinc finger"/>
    <property type="match status" value="1"/>
</dbReference>
<accession>A0A1T4WVD1</accession>
<evidence type="ECO:0000256" key="4">
    <source>
        <dbReference type="ARBA" id="ARBA00023172"/>
    </source>
</evidence>
<comment type="similarity">
    <text evidence="1 7">Belongs to the RecO family.</text>
</comment>
<keyword evidence="5 7" id="KW-0234">DNA repair</keyword>
<dbReference type="PANTHER" id="PTHR33991:SF1">
    <property type="entry name" value="DNA REPAIR PROTEIN RECO"/>
    <property type="match status" value="1"/>
</dbReference>
<comment type="function">
    <text evidence="7">Involved in DNA repair and RecF pathway recombination.</text>
</comment>
<dbReference type="SUPFAM" id="SSF50249">
    <property type="entry name" value="Nucleic acid-binding proteins"/>
    <property type="match status" value="1"/>
</dbReference>
<keyword evidence="4 7" id="KW-0233">DNA recombination</keyword>
<dbReference type="HAMAP" id="MF_00201">
    <property type="entry name" value="RecO"/>
    <property type="match status" value="1"/>
</dbReference>
<evidence type="ECO:0000259" key="8">
    <source>
        <dbReference type="Pfam" id="PF11967"/>
    </source>
</evidence>
<keyword evidence="3 7" id="KW-0227">DNA damage</keyword>
<evidence type="ECO:0000313" key="10">
    <source>
        <dbReference type="Proteomes" id="UP000190027"/>
    </source>
</evidence>
<evidence type="ECO:0000313" key="9">
    <source>
        <dbReference type="EMBL" id="SKA80815.1"/>
    </source>
</evidence>
<dbReference type="Gene3D" id="1.20.1440.120">
    <property type="entry name" value="Recombination protein O, C-terminal domain"/>
    <property type="match status" value="1"/>
</dbReference>
<dbReference type="InterPro" id="IPR012340">
    <property type="entry name" value="NA-bd_OB-fold"/>
</dbReference>
<dbReference type="GO" id="GO:0006310">
    <property type="term" value="P:DNA recombination"/>
    <property type="evidence" value="ECO:0007669"/>
    <property type="project" value="UniProtKB-UniRule"/>
</dbReference>
<dbReference type="OrthoDB" id="9780797at2"/>
<dbReference type="EMBL" id="FUYC01000004">
    <property type="protein sequence ID" value="SKA80815.1"/>
    <property type="molecule type" value="Genomic_DNA"/>
</dbReference>
<name>A0A1T4WVD1_9BACT</name>
<dbReference type="PANTHER" id="PTHR33991">
    <property type="entry name" value="DNA REPAIR PROTEIN RECO"/>
    <property type="match status" value="1"/>
</dbReference>
<protein>
    <recommendedName>
        <fullName evidence="2 7">DNA repair protein RecO</fullName>
    </recommendedName>
    <alternativeName>
        <fullName evidence="6 7">Recombination protein O</fullName>
    </alternativeName>
</protein>
<proteinExistence type="inferred from homology"/>
<evidence type="ECO:0000256" key="7">
    <source>
        <dbReference type="HAMAP-Rule" id="MF_00201"/>
    </source>
</evidence>
<dbReference type="Gene3D" id="2.40.50.140">
    <property type="entry name" value="Nucleic acid-binding proteins"/>
    <property type="match status" value="1"/>
</dbReference>
<dbReference type="Gene3D" id="6.20.220.20">
    <property type="entry name" value="Recombination protein O, zinc-binding domain"/>
    <property type="match status" value="1"/>
</dbReference>
<evidence type="ECO:0000256" key="5">
    <source>
        <dbReference type="ARBA" id="ARBA00023204"/>
    </source>
</evidence>
<dbReference type="STRING" id="1121449.SAMN02745704_01403"/>
<dbReference type="Pfam" id="PF02565">
    <property type="entry name" value="RecO_C"/>
    <property type="match status" value="1"/>
</dbReference>